<evidence type="ECO:0000259" key="11">
    <source>
        <dbReference type="SMART" id="SM00934"/>
    </source>
</evidence>
<name>T2GG21_MEGG1</name>
<dbReference type="AlphaFoldDB" id="T2GG21"/>
<keyword evidence="13" id="KW-1185">Reference proteome</keyword>
<keyword evidence="5 7" id="KW-0456">Lyase</keyword>
<sequence>MSLRAAPAALITALDVDSRDAALALAGQTIPASPWVKVGLELFAAASPAVVSTLADRGARVFLDLKFFDIPATVRAAVRQAGRLGAAMTTLHALGGERMAAAALEGRHAANADTLLVAVTLLTSMTGEDLAWLAPDAPGHEAELVVHMARQAQAWGLDGVVCSPREAALVKAACGPAFKVVTPGIRPQTTDDDQRRTATPAAAVAAGADFLVVGRPIRTATSPAAAAAALAREILLASSED</sequence>
<feature type="binding site" evidence="7 9">
    <location>
        <position position="215"/>
    </location>
    <ligand>
        <name>substrate</name>
    </ligand>
</feature>
<evidence type="ECO:0000256" key="8">
    <source>
        <dbReference type="PIRSR" id="PIRSR614732-1"/>
    </source>
</evidence>
<feature type="binding site" evidence="7 9">
    <location>
        <position position="15"/>
    </location>
    <ligand>
        <name>substrate</name>
    </ligand>
</feature>
<dbReference type="HAMAP" id="MF_01200_B">
    <property type="entry name" value="OMPdecase_type1_B"/>
    <property type="match status" value="1"/>
</dbReference>
<comment type="similarity">
    <text evidence="7">Belongs to the OMP decarboxylase family. Type 1 subfamily.</text>
</comment>
<dbReference type="InterPro" id="IPR001754">
    <property type="entry name" value="OMPdeCOase_dom"/>
</dbReference>
<organism evidence="12 13">
    <name type="scientific">Megalodesulfovibrio gigas (strain ATCC 19364 / DSM 1382 / NCIMB 9332 / VKM B-1759)</name>
    <name type="common">Desulfovibrio gigas</name>
    <dbReference type="NCBI Taxonomy" id="1121448"/>
    <lineage>
        <taxon>Bacteria</taxon>
        <taxon>Pseudomonadati</taxon>
        <taxon>Thermodesulfobacteriota</taxon>
        <taxon>Desulfovibrionia</taxon>
        <taxon>Desulfovibrionales</taxon>
        <taxon>Desulfovibrionaceae</taxon>
        <taxon>Megalodesulfovibrio</taxon>
    </lineage>
</organism>
<dbReference type="GO" id="GO:0006207">
    <property type="term" value="P:'de novo' pyrimidine nucleobase biosynthetic process"/>
    <property type="evidence" value="ECO:0007669"/>
    <property type="project" value="InterPro"/>
</dbReference>
<dbReference type="UniPathway" id="UPA00070">
    <property type="reaction ID" value="UER00120"/>
</dbReference>
<evidence type="ECO:0000256" key="4">
    <source>
        <dbReference type="ARBA" id="ARBA00022975"/>
    </source>
</evidence>
<dbReference type="InterPro" id="IPR011060">
    <property type="entry name" value="RibuloseP-bd_barrel"/>
</dbReference>
<feature type="domain" description="Orotidine 5'-phosphate decarboxylase" evidence="11">
    <location>
        <begin position="9"/>
        <end position="230"/>
    </location>
</feature>
<feature type="active site" description="For OMPdecase activity" evidence="8">
    <location>
        <position position="64"/>
    </location>
</feature>
<feature type="active site" description="Proton donor" evidence="7">
    <location>
        <position position="66"/>
    </location>
</feature>
<dbReference type="CDD" id="cd04725">
    <property type="entry name" value="OMP_decarboxylase_like"/>
    <property type="match status" value="1"/>
</dbReference>
<feature type="binding site" evidence="7 9">
    <location>
        <position position="37"/>
    </location>
    <ligand>
        <name>substrate</name>
    </ligand>
</feature>
<gene>
    <name evidence="7" type="primary">pyrF</name>
    <name evidence="12" type="ORF">DGI_3218</name>
</gene>
<dbReference type="PANTHER" id="PTHR32119:SF2">
    <property type="entry name" value="OROTIDINE 5'-PHOSPHATE DECARBOXYLASE"/>
    <property type="match status" value="1"/>
</dbReference>
<dbReference type="PANTHER" id="PTHR32119">
    <property type="entry name" value="OROTIDINE 5'-PHOSPHATE DECARBOXYLASE"/>
    <property type="match status" value="1"/>
</dbReference>
<evidence type="ECO:0000256" key="3">
    <source>
        <dbReference type="ARBA" id="ARBA00022793"/>
    </source>
</evidence>
<comment type="function">
    <text evidence="1 7">Catalyzes the decarboxylation of orotidine 5'-monophosphate (OMP) to uridine 5'-monophosphate (UMP).</text>
</comment>
<proteinExistence type="inferred from homology"/>
<dbReference type="InterPro" id="IPR013785">
    <property type="entry name" value="Aldolase_TIM"/>
</dbReference>
<reference evidence="12 13" key="1">
    <citation type="journal article" date="2013" name="J. Bacteriol.">
        <title>Roles of HynAB and Ech, the only two hydrogenases found in the model sulfate reducer Desulfovibrio gigas.</title>
        <authorList>
            <person name="Morais-Silva F.O."/>
            <person name="Santos C.I."/>
            <person name="Rodrigues R."/>
            <person name="Pereira I.A."/>
            <person name="Rodrigues-Pousada C."/>
        </authorList>
    </citation>
    <scope>NUCLEOTIDE SEQUENCE [LARGE SCALE GENOMIC DNA]</scope>
    <source>
        <strain evidence="13">ATCC 19364 / DSM 1382 / NCIMB 9332 / VKM B-1759</strain>
    </source>
</reference>
<feature type="binding site" evidence="7 9">
    <location>
        <position position="214"/>
    </location>
    <ligand>
        <name>substrate</name>
    </ligand>
</feature>
<dbReference type="SMART" id="SM00934">
    <property type="entry name" value="OMPdecase"/>
    <property type="match status" value="1"/>
</dbReference>
<dbReference type="SUPFAM" id="SSF51366">
    <property type="entry name" value="Ribulose-phoshate binding barrel"/>
    <property type="match status" value="1"/>
</dbReference>
<dbReference type="GO" id="GO:0044205">
    <property type="term" value="P:'de novo' UMP biosynthetic process"/>
    <property type="evidence" value="ECO:0007669"/>
    <property type="project" value="UniProtKB-UniRule"/>
</dbReference>
<comment type="subunit">
    <text evidence="7">Homodimer.</text>
</comment>
<dbReference type="Pfam" id="PF00215">
    <property type="entry name" value="OMPdecase"/>
    <property type="match status" value="1"/>
</dbReference>
<dbReference type="Gene3D" id="3.20.20.70">
    <property type="entry name" value="Aldolase class I"/>
    <property type="match status" value="1"/>
</dbReference>
<dbReference type="KEGG" id="dgg:DGI_3218"/>
<reference evidence="13" key="2">
    <citation type="submission" date="2013-07" db="EMBL/GenBank/DDBJ databases">
        <authorList>
            <person name="Morais-Silva F.O."/>
            <person name="Rezende A.M."/>
            <person name="Pimentel C."/>
            <person name="Resende D.M."/>
            <person name="Santos C.I."/>
            <person name="Clemente C."/>
            <person name="de Oliveira L.M."/>
            <person name="da Silva S.M."/>
            <person name="Costa D.A."/>
            <person name="Varela-Raposo A."/>
            <person name="Horacio E.C.A."/>
            <person name="Matos M."/>
            <person name="Flores O."/>
            <person name="Ruiz J.C."/>
            <person name="Rodrigues-Pousada C."/>
        </authorList>
    </citation>
    <scope>NUCLEOTIDE SEQUENCE [LARGE SCALE GENOMIC DNA]</scope>
    <source>
        <strain evidence="13">ATCC 19364 / DSM 1382 / NCIMB 9332 / VKM B-1759</strain>
    </source>
</reference>
<dbReference type="PROSITE" id="PS00156">
    <property type="entry name" value="OMPDECASE"/>
    <property type="match status" value="1"/>
</dbReference>
<dbReference type="InterPro" id="IPR047596">
    <property type="entry name" value="OMPdecase_bac"/>
</dbReference>
<protein>
    <recommendedName>
        <fullName evidence="7">Orotidine 5'-phosphate decarboxylase</fullName>
        <ecNumber evidence="7">4.1.1.23</ecNumber>
    </recommendedName>
    <alternativeName>
        <fullName evidence="7">OMP decarboxylase</fullName>
        <shortName evidence="7">OMPDCase</shortName>
        <shortName evidence="7">OMPdecase</shortName>
    </alternativeName>
</protein>
<feature type="binding site" evidence="7">
    <location>
        <begin position="64"/>
        <end position="73"/>
    </location>
    <ligand>
        <name>substrate</name>
    </ligand>
</feature>
<feature type="binding site" evidence="7 9">
    <location>
        <position position="194"/>
    </location>
    <ligand>
        <name>substrate</name>
    </ligand>
</feature>
<evidence type="ECO:0000313" key="12">
    <source>
        <dbReference type="EMBL" id="AGW14922.1"/>
    </source>
</evidence>
<dbReference type="NCBIfam" id="TIGR01740">
    <property type="entry name" value="pyrF"/>
    <property type="match status" value="1"/>
</dbReference>
<feature type="binding site" evidence="7 9">
    <location>
        <position position="123"/>
    </location>
    <ligand>
        <name>substrate</name>
    </ligand>
</feature>
<dbReference type="GO" id="GO:0004590">
    <property type="term" value="F:orotidine-5'-phosphate decarboxylase activity"/>
    <property type="evidence" value="ECO:0007669"/>
    <property type="project" value="UniProtKB-UniRule"/>
</dbReference>
<evidence type="ECO:0000256" key="7">
    <source>
        <dbReference type="HAMAP-Rule" id="MF_01200"/>
    </source>
</evidence>
<feature type="active site" description="For OMPdecase activity" evidence="8">
    <location>
        <position position="66"/>
    </location>
</feature>
<keyword evidence="3 7" id="KW-0210">Decarboxylase</keyword>
<feature type="binding site" evidence="7 9">
    <location>
        <position position="186"/>
    </location>
    <ligand>
        <name>substrate</name>
    </ligand>
</feature>
<dbReference type="NCBIfam" id="NF001273">
    <property type="entry name" value="PRK00230.1"/>
    <property type="match status" value="1"/>
</dbReference>
<dbReference type="HOGENOM" id="CLU_067069_1_0_7"/>
<evidence type="ECO:0000256" key="10">
    <source>
        <dbReference type="RuleBase" id="RU000512"/>
    </source>
</evidence>
<keyword evidence="4 7" id="KW-0665">Pyrimidine biosynthesis</keyword>
<evidence type="ECO:0000256" key="6">
    <source>
        <dbReference type="ARBA" id="ARBA00049157"/>
    </source>
</evidence>
<comment type="catalytic activity">
    <reaction evidence="6 7 10">
        <text>orotidine 5'-phosphate + H(+) = UMP + CO2</text>
        <dbReference type="Rhea" id="RHEA:11596"/>
        <dbReference type="ChEBI" id="CHEBI:15378"/>
        <dbReference type="ChEBI" id="CHEBI:16526"/>
        <dbReference type="ChEBI" id="CHEBI:57538"/>
        <dbReference type="ChEBI" id="CHEBI:57865"/>
        <dbReference type="EC" id="4.1.1.23"/>
    </reaction>
</comment>
<dbReference type="PATRIC" id="fig|1121448.10.peg.3174"/>
<accession>T2GG21</accession>
<evidence type="ECO:0000256" key="9">
    <source>
        <dbReference type="PIRSR" id="PIRSR614732-2"/>
    </source>
</evidence>
<evidence type="ECO:0000256" key="5">
    <source>
        <dbReference type="ARBA" id="ARBA00023239"/>
    </source>
</evidence>
<dbReference type="STRING" id="1121448.DGI_3218"/>
<dbReference type="InterPro" id="IPR018089">
    <property type="entry name" value="OMPdecase_AS"/>
</dbReference>
<dbReference type="InterPro" id="IPR014732">
    <property type="entry name" value="OMPdecase"/>
</dbReference>
<evidence type="ECO:0000256" key="1">
    <source>
        <dbReference type="ARBA" id="ARBA00002356"/>
    </source>
</evidence>
<evidence type="ECO:0000256" key="2">
    <source>
        <dbReference type="ARBA" id="ARBA00004861"/>
    </source>
</evidence>
<dbReference type="eggNOG" id="COG0284">
    <property type="taxonomic scope" value="Bacteria"/>
</dbReference>
<dbReference type="GO" id="GO:0005829">
    <property type="term" value="C:cytosol"/>
    <property type="evidence" value="ECO:0007669"/>
    <property type="project" value="TreeGrafter"/>
</dbReference>
<dbReference type="Proteomes" id="UP000016587">
    <property type="component" value="Chromosome"/>
</dbReference>
<evidence type="ECO:0000313" key="13">
    <source>
        <dbReference type="Proteomes" id="UP000016587"/>
    </source>
</evidence>
<dbReference type="EC" id="4.1.1.23" evidence="7"/>
<comment type="pathway">
    <text evidence="2 7 10">Pyrimidine metabolism; UMP biosynthesis via de novo pathway; UMP from orotate: step 2/2.</text>
</comment>
<dbReference type="EMBL" id="CP006585">
    <property type="protein sequence ID" value="AGW14922.1"/>
    <property type="molecule type" value="Genomic_DNA"/>
</dbReference>
<feature type="active site" description="For OMPdecase activity" evidence="8">
    <location>
        <position position="69"/>
    </location>
</feature>